<protein>
    <submittedName>
        <fullName evidence="7">HAMP domain-containing protein</fullName>
    </submittedName>
</protein>
<dbReference type="PROSITE" id="PS50111">
    <property type="entry name" value="CHEMOTAXIS_TRANSDUC_2"/>
    <property type="match status" value="1"/>
</dbReference>
<dbReference type="OrthoDB" id="8482111at2"/>
<evidence type="ECO:0000256" key="4">
    <source>
        <dbReference type="SAM" id="Phobius"/>
    </source>
</evidence>
<dbReference type="SMART" id="SM00283">
    <property type="entry name" value="MA"/>
    <property type="match status" value="1"/>
</dbReference>
<evidence type="ECO:0000313" key="7">
    <source>
        <dbReference type="EMBL" id="MXP45024.1"/>
    </source>
</evidence>
<proteinExistence type="inferred from homology"/>
<organism evidence="7 8">
    <name type="scientific">Allopontixanthobacter sediminis</name>
    <dbReference type="NCBI Taxonomy" id="1689985"/>
    <lineage>
        <taxon>Bacteria</taxon>
        <taxon>Pseudomonadati</taxon>
        <taxon>Pseudomonadota</taxon>
        <taxon>Alphaproteobacteria</taxon>
        <taxon>Sphingomonadales</taxon>
        <taxon>Erythrobacteraceae</taxon>
        <taxon>Allopontixanthobacter</taxon>
    </lineage>
</organism>
<dbReference type="PANTHER" id="PTHR32089:SF112">
    <property type="entry name" value="LYSOZYME-LIKE PROTEIN-RELATED"/>
    <property type="match status" value="1"/>
</dbReference>
<evidence type="ECO:0000313" key="8">
    <source>
        <dbReference type="Proteomes" id="UP000431922"/>
    </source>
</evidence>
<reference evidence="7 8" key="1">
    <citation type="submission" date="2019-12" db="EMBL/GenBank/DDBJ databases">
        <title>Genomic-based taxomic classification of the family Erythrobacteraceae.</title>
        <authorList>
            <person name="Xu L."/>
        </authorList>
    </citation>
    <scope>NUCLEOTIDE SEQUENCE [LARGE SCALE GENOMIC DNA]</scope>
    <source>
        <strain evidence="7 8">KCTC 42453</strain>
    </source>
</reference>
<evidence type="ECO:0000259" key="5">
    <source>
        <dbReference type="PROSITE" id="PS50111"/>
    </source>
</evidence>
<keyword evidence="8" id="KW-1185">Reference proteome</keyword>
<keyword evidence="4" id="KW-0472">Membrane</keyword>
<evidence type="ECO:0000256" key="1">
    <source>
        <dbReference type="ARBA" id="ARBA00023224"/>
    </source>
</evidence>
<accession>A0A845B4G3</accession>
<dbReference type="Pfam" id="PF00015">
    <property type="entry name" value="MCPsignal"/>
    <property type="match status" value="1"/>
</dbReference>
<dbReference type="SUPFAM" id="SSF158472">
    <property type="entry name" value="HAMP domain-like"/>
    <property type="match status" value="1"/>
</dbReference>
<keyword evidence="1 3" id="KW-0807">Transducer</keyword>
<keyword evidence="4" id="KW-1133">Transmembrane helix</keyword>
<comment type="similarity">
    <text evidence="2">Belongs to the methyl-accepting chemotaxis (MCP) protein family.</text>
</comment>
<dbReference type="InterPro" id="IPR004089">
    <property type="entry name" value="MCPsignal_dom"/>
</dbReference>
<dbReference type="Gene3D" id="1.10.287.950">
    <property type="entry name" value="Methyl-accepting chemotaxis protein"/>
    <property type="match status" value="1"/>
</dbReference>
<evidence type="ECO:0000256" key="3">
    <source>
        <dbReference type="PROSITE-ProRule" id="PRU00284"/>
    </source>
</evidence>
<feature type="transmembrane region" description="Helical" evidence="4">
    <location>
        <begin position="75"/>
        <end position="96"/>
    </location>
</feature>
<dbReference type="Gene3D" id="1.10.8.500">
    <property type="entry name" value="HAMP domain in histidine kinase"/>
    <property type="match status" value="1"/>
</dbReference>
<gene>
    <name evidence="7" type="ORF">GRI65_11245</name>
</gene>
<name>A0A845B4G3_9SPHN</name>
<keyword evidence="4" id="KW-0812">Transmembrane</keyword>
<comment type="caution">
    <text evidence="7">The sequence shown here is derived from an EMBL/GenBank/DDBJ whole genome shotgun (WGS) entry which is preliminary data.</text>
</comment>
<feature type="domain" description="HAMP" evidence="6">
    <location>
        <begin position="98"/>
        <end position="151"/>
    </location>
</feature>
<dbReference type="SUPFAM" id="SSF58104">
    <property type="entry name" value="Methyl-accepting chemotaxis protein (MCP) signaling domain"/>
    <property type="match status" value="1"/>
</dbReference>
<dbReference type="GO" id="GO:0007165">
    <property type="term" value="P:signal transduction"/>
    <property type="evidence" value="ECO:0007669"/>
    <property type="project" value="UniProtKB-KW"/>
</dbReference>
<evidence type="ECO:0000259" key="6">
    <source>
        <dbReference type="PROSITE" id="PS50885"/>
    </source>
</evidence>
<dbReference type="InterPro" id="IPR003660">
    <property type="entry name" value="HAMP_dom"/>
</dbReference>
<dbReference type="AlphaFoldDB" id="A0A845B4G3"/>
<dbReference type="EMBL" id="WTYL01000003">
    <property type="protein sequence ID" value="MXP45024.1"/>
    <property type="molecule type" value="Genomic_DNA"/>
</dbReference>
<dbReference type="PROSITE" id="PS50885">
    <property type="entry name" value="HAMP"/>
    <property type="match status" value="1"/>
</dbReference>
<evidence type="ECO:0000256" key="2">
    <source>
        <dbReference type="ARBA" id="ARBA00029447"/>
    </source>
</evidence>
<dbReference type="GO" id="GO:0016020">
    <property type="term" value="C:membrane"/>
    <property type="evidence" value="ECO:0007669"/>
    <property type="project" value="InterPro"/>
</dbReference>
<feature type="domain" description="Methyl-accepting transducer" evidence="5">
    <location>
        <begin position="206"/>
        <end position="442"/>
    </location>
</feature>
<dbReference type="Proteomes" id="UP000431922">
    <property type="component" value="Unassembled WGS sequence"/>
</dbReference>
<dbReference type="PANTHER" id="PTHR32089">
    <property type="entry name" value="METHYL-ACCEPTING CHEMOTAXIS PROTEIN MCPB"/>
    <property type="match status" value="1"/>
</dbReference>
<sequence length="464" mass="48809">MRDFITSRQVDVGVAIEQIDGGLADMETAIRRTDAERAASAGASLTESSAVLSRQLIDQVKVLGAEHSLLLAQQIVGFIMLVIVALTSSLMVMRFFQRDIGDVIAQITSQMAALAKGKKDLTIPGMDRADEIGKMARTLEQFRLVAFELEKLQADAAEQAKLALAKSAEEAQDREDRRKRQAQMLSKMASKFETTVGDIVSSVAAASTQLKTTAGAMEKTAETASDQASRAAHSMHEASSGVTAAAAASDEFAMSIGEISRQAATSAELARKASESADVADGKMSTLAASASQVGQVVELIQSIARRTNLLALNASIEAARGGEAGRGFAVVASEVKELAAQTSRATEEVAQQIRDMQNSTNDSVLALRSISTQVEQLETTAISIASAVDQQSVAGHDLARSIDLAARSSGEVSSGIGSVRESSLATGAAASQVLNSATDLEGQAATLRSQVDMFLQRIRNEDD</sequence>